<proteinExistence type="inferred from homology"/>
<feature type="domain" description="Rhamnogalacturonase A/B/Epimerase-like pectate lyase" evidence="6">
    <location>
        <begin position="24"/>
        <end position="80"/>
    </location>
</feature>
<feature type="signal peptide" evidence="5">
    <location>
        <begin position="1"/>
        <end position="20"/>
    </location>
</feature>
<dbReference type="OrthoDB" id="9795222at2"/>
<keyword evidence="3 4" id="KW-0326">Glycosidase</keyword>
<dbReference type="Proteomes" id="UP000283523">
    <property type="component" value="Unassembled WGS sequence"/>
</dbReference>
<dbReference type="SUPFAM" id="SSF51126">
    <property type="entry name" value="Pectin lyase-like"/>
    <property type="match status" value="1"/>
</dbReference>
<dbReference type="PANTHER" id="PTHR31339">
    <property type="entry name" value="PECTIN LYASE-RELATED"/>
    <property type="match status" value="1"/>
</dbReference>
<dbReference type="Pfam" id="PF12708">
    <property type="entry name" value="Pect-lyase_RHGA_epim"/>
    <property type="match status" value="1"/>
</dbReference>
<dbReference type="InterPro" id="IPR012334">
    <property type="entry name" value="Pectin_lyas_fold"/>
</dbReference>
<dbReference type="Pfam" id="PF00295">
    <property type="entry name" value="Glyco_hydro_28"/>
    <property type="match status" value="1"/>
</dbReference>
<sequence>MRIGFLLLLSTLLNVSYVMSQTYNVLDYGAVADGKTNCTKAIQKTIDKCAETGGLVYLPKGIFLSGTIFLRSNVTLHLSPMAVLKGSSSPQDYPNIFDDLSPGAPTKIRNPDTQKRCQVGFVVAQNVHHVGIEGTGTIDGSGTEWTGSRVNDGPGRPNSILFIYCNDVLIKDFTLKNSVNWAHYYLKCNRVNINRIKINSLGLINNDGLDIESSNVSVSDCIIESDDDGICLKNSDYEPIENISITNCVVKTNCNGIKFGTSSLGGFKNVSISNCVISKVTGTNHWNWDWAGKMPDIELPVSVLAGLALEVVDGGVMEHITINNISMRDVQTAIFIHIGNRARREKPTDSVRPPGQLKHVLISNVTAISHSKITNSISGQPGYPVENVLLSNIQINGMGKGTIEEANRAVPEKPTSYPEQRMFGYSLPAHGFYVRHARNITFTNVDFDLRNPDQRPAYVLEDVKDIFINGKNNDHFGVKDEPKKAVYTAEIK</sequence>
<evidence type="ECO:0000313" key="7">
    <source>
        <dbReference type="EMBL" id="RIV21188.1"/>
    </source>
</evidence>
<protein>
    <submittedName>
        <fullName evidence="7">Glycoside hydrolase family 28 protein</fullName>
    </submittedName>
</protein>
<dbReference type="EMBL" id="QXED01000005">
    <property type="protein sequence ID" value="RIV21188.1"/>
    <property type="molecule type" value="Genomic_DNA"/>
</dbReference>
<reference evidence="7 8" key="1">
    <citation type="submission" date="2018-08" db="EMBL/GenBank/DDBJ databases">
        <title>Fibrisoma montanum sp. nov., isolated from Danxia mountain soil.</title>
        <authorList>
            <person name="Huang Y."/>
        </authorList>
    </citation>
    <scope>NUCLEOTIDE SEQUENCE [LARGE SCALE GENOMIC DNA]</scope>
    <source>
        <strain evidence="7 8">HYT19</strain>
    </source>
</reference>
<keyword evidence="2 4" id="KW-0378">Hydrolase</keyword>
<comment type="similarity">
    <text evidence="1 4">Belongs to the glycosyl hydrolase 28 family.</text>
</comment>
<dbReference type="PANTHER" id="PTHR31339:SF9">
    <property type="entry name" value="PLASMIN AND FIBRONECTIN-BINDING PROTEIN A"/>
    <property type="match status" value="1"/>
</dbReference>
<dbReference type="Gene3D" id="2.160.20.10">
    <property type="entry name" value="Single-stranded right-handed beta-helix, Pectin lyase-like"/>
    <property type="match status" value="1"/>
</dbReference>
<dbReference type="InterPro" id="IPR000743">
    <property type="entry name" value="Glyco_hydro_28"/>
</dbReference>
<dbReference type="SMART" id="SM00710">
    <property type="entry name" value="PbH1"/>
    <property type="match status" value="4"/>
</dbReference>
<evidence type="ECO:0000259" key="6">
    <source>
        <dbReference type="Pfam" id="PF12708"/>
    </source>
</evidence>
<dbReference type="RefSeq" id="WP_119668979.1">
    <property type="nucleotide sequence ID" value="NZ_QXED01000005.1"/>
</dbReference>
<organism evidence="7 8">
    <name type="scientific">Fibrisoma montanum</name>
    <dbReference type="NCBI Taxonomy" id="2305895"/>
    <lineage>
        <taxon>Bacteria</taxon>
        <taxon>Pseudomonadati</taxon>
        <taxon>Bacteroidota</taxon>
        <taxon>Cytophagia</taxon>
        <taxon>Cytophagales</taxon>
        <taxon>Spirosomataceae</taxon>
        <taxon>Fibrisoma</taxon>
    </lineage>
</organism>
<dbReference type="InterPro" id="IPR011050">
    <property type="entry name" value="Pectin_lyase_fold/virulence"/>
</dbReference>
<dbReference type="GO" id="GO:0004650">
    <property type="term" value="F:polygalacturonase activity"/>
    <property type="evidence" value="ECO:0007669"/>
    <property type="project" value="InterPro"/>
</dbReference>
<gene>
    <name evidence="7" type="ORF">DYU11_17330</name>
</gene>
<dbReference type="InterPro" id="IPR024535">
    <property type="entry name" value="RHGA/B-epi-like_pectate_lyase"/>
</dbReference>
<comment type="caution">
    <text evidence="7">The sequence shown here is derived from an EMBL/GenBank/DDBJ whole genome shotgun (WGS) entry which is preliminary data.</text>
</comment>
<evidence type="ECO:0000256" key="3">
    <source>
        <dbReference type="ARBA" id="ARBA00023295"/>
    </source>
</evidence>
<evidence type="ECO:0000256" key="1">
    <source>
        <dbReference type="ARBA" id="ARBA00008834"/>
    </source>
</evidence>
<evidence type="ECO:0000313" key="8">
    <source>
        <dbReference type="Proteomes" id="UP000283523"/>
    </source>
</evidence>
<dbReference type="InterPro" id="IPR006626">
    <property type="entry name" value="PbH1"/>
</dbReference>
<evidence type="ECO:0000256" key="5">
    <source>
        <dbReference type="SAM" id="SignalP"/>
    </source>
</evidence>
<keyword evidence="8" id="KW-1185">Reference proteome</keyword>
<dbReference type="InterPro" id="IPR051801">
    <property type="entry name" value="GH28_Enzymes"/>
</dbReference>
<dbReference type="GO" id="GO:0005975">
    <property type="term" value="P:carbohydrate metabolic process"/>
    <property type="evidence" value="ECO:0007669"/>
    <property type="project" value="InterPro"/>
</dbReference>
<dbReference type="AlphaFoldDB" id="A0A418M5H1"/>
<accession>A0A418M5H1</accession>
<keyword evidence="5" id="KW-0732">Signal</keyword>
<evidence type="ECO:0000256" key="4">
    <source>
        <dbReference type="RuleBase" id="RU361169"/>
    </source>
</evidence>
<feature type="chain" id="PRO_5019572962" evidence="5">
    <location>
        <begin position="21"/>
        <end position="492"/>
    </location>
</feature>
<name>A0A418M5H1_9BACT</name>
<evidence type="ECO:0000256" key="2">
    <source>
        <dbReference type="ARBA" id="ARBA00022801"/>
    </source>
</evidence>